<dbReference type="AlphaFoldDB" id="A0AAV9KLW7"/>
<dbReference type="Proteomes" id="UP001311915">
    <property type="component" value="Unassembled WGS sequence"/>
</dbReference>
<sequence>MDTKFENFRSEMGLYRADIKEQSAENLSFHEAVSLEIDSLMKDNLDLQTEINKVLKEKEILYAELSILHLAIFGSRTNREESSKVKIPEPKAFRGTRSAKKLENFLWDMEQYFIAAHVRDEDKVSITTMYLADDAKL</sequence>
<name>A0AAV9KLW7_9SOLN</name>
<evidence type="ECO:0000313" key="1">
    <source>
        <dbReference type="EMBL" id="KAK4713390.1"/>
    </source>
</evidence>
<accession>A0AAV9KLW7</accession>
<protein>
    <submittedName>
        <fullName evidence="1">Uncharacterized protein</fullName>
    </submittedName>
</protein>
<reference evidence="1 2" key="1">
    <citation type="submission" date="2023-10" db="EMBL/GenBank/DDBJ databases">
        <title>Genome-Wide Identification Analysis in wild type Solanum Pinnatisectum Reveals Some Genes Defensing Phytophthora Infestans.</title>
        <authorList>
            <person name="Sun C."/>
        </authorList>
    </citation>
    <scope>NUCLEOTIDE SEQUENCE [LARGE SCALE GENOMIC DNA]</scope>
    <source>
        <strain evidence="1">LQN</strain>
        <tissue evidence="1">Leaf</tissue>
    </source>
</reference>
<comment type="caution">
    <text evidence="1">The sequence shown here is derived from an EMBL/GenBank/DDBJ whole genome shotgun (WGS) entry which is preliminary data.</text>
</comment>
<gene>
    <name evidence="1" type="ORF">R3W88_019297</name>
</gene>
<dbReference type="EMBL" id="JAWPEI010000010">
    <property type="protein sequence ID" value="KAK4713390.1"/>
    <property type="molecule type" value="Genomic_DNA"/>
</dbReference>
<keyword evidence="2" id="KW-1185">Reference proteome</keyword>
<organism evidence="1 2">
    <name type="scientific">Solanum pinnatisectum</name>
    <name type="common">tansyleaf nightshade</name>
    <dbReference type="NCBI Taxonomy" id="50273"/>
    <lineage>
        <taxon>Eukaryota</taxon>
        <taxon>Viridiplantae</taxon>
        <taxon>Streptophyta</taxon>
        <taxon>Embryophyta</taxon>
        <taxon>Tracheophyta</taxon>
        <taxon>Spermatophyta</taxon>
        <taxon>Magnoliopsida</taxon>
        <taxon>eudicotyledons</taxon>
        <taxon>Gunneridae</taxon>
        <taxon>Pentapetalae</taxon>
        <taxon>asterids</taxon>
        <taxon>lamiids</taxon>
        <taxon>Solanales</taxon>
        <taxon>Solanaceae</taxon>
        <taxon>Solanoideae</taxon>
        <taxon>Solaneae</taxon>
        <taxon>Solanum</taxon>
    </lineage>
</organism>
<evidence type="ECO:0000313" key="2">
    <source>
        <dbReference type="Proteomes" id="UP001311915"/>
    </source>
</evidence>
<proteinExistence type="predicted"/>